<accession>K2FU04</accession>
<proteinExistence type="predicted"/>
<protein>
    <submittedName>
        <fullName evidence="2">Uncharacterized protein</fullName>
    </submittedName>
</protein>
<feature type="transmembrane region" description="Helical" evidence="1">
    <location>
        <begin position="9"/>
        <end position="27"/>
    </location>
</feature>
<dbReference type="EMBL" id="AMFJ01000817">
    <property type="protein sequence ID" value="EKE26408.1"/>
    <property type="molecule type" value="Genomic_DNA"/>
</dbReference>
<name>K2FU04_9BACT</name>
<evidence type="ECO:0000313" key="2">
    <source>
        <dbReference type="EMBL" id="EKE26408.1"/>
    </source>
</evidence>
<sequence length="567" mass="68397">MHKTRKRNIIIFLIILTFLGILYSIFFKNHSNNSLIINKVYIPDIVIDNKKYYLENWELYLNWEKIKNRKIINEAKSLGAFYFLSKSDPLFVSEIQFGMIDDLEKSVNIISRINDYYKKENFLVSDVYPISFLKQYINALRSQKSFYEEISRANALTLIDNFERLNGKYLSDALNIKKSIWDLSVWEEYKNQKISSLWNYTTFDIILKDFEIILKNSEELSREISLRKKCLDDYSFCKLNFNQKNDVSLNLDSGKSQNNLTQKQFNVKTECFWHKNEIFSIEKLCPERLNGLCYNHTDLVSEKFFIKNNNPFPFEKYLKEKGLDAIPKNITMPYNCMNYWYQTTLSNLNYYFKNYSDKIFFTNSNKSKLQNISNFDELGIYENQVFNDWTINEDSVRNLEKIFSNTLAWTISDWKSKQNHYLIDDLMKRSSIMKSNIMDLNFVLNHIISVNINYIISSRLKNKEFSVNKNSAIANTKFLIYSFRNDYSIFFLNFSPFVWKINEKPVYFKKFWNTQEYMKKQWLFNFNEAVKLYWESNVKKWEEIFSWINKWDFYYRYYDESNIGLLK</sequence>
<organism evidence="2">
    <name type="scientific">uncultured bacterium</name>
    <name type="common">gcode 4</name>
    <dbReference type="NCBI Taxonomy" id="1234023"/>
    <lineage>
        <taxon>Bacteria</taxon>
        <taxon>environmental samples</taxon>
    </lineage>
</organism>
<dbReference type="AlphaFoldDB" id="K2FU04"/>
<keyword evidence="1" id="KW-0472">Membrane</keyword>
<evidence type="ECO:0000256" key="1">
    <source>
        <dbReference type="SAM" id="Phobius"/>
    </source>
</evidence>
<gene>
    <name evidence="2" type="ORF">ACD_4C00301G0001</name>
</gene>
<keyword evidence="1" id="KW-0812">Transmembrane</keyword>
<keyword evidence="1" id="KW-1133">Transmembrane helix</keyword>
<reference evidence="2" key="1">
    <citation type="journal article" date="2012" name="Science">
        <title>Fermentation, hydrogen, and sulfur metabolism in multiple uncultivated bacterial phyla.</title>
        <authorList>
            <person name="Wrighton K.C."/>
            <person name="Thomas B.C."/>
            <person name="Sharon I."/>
            <person name="Miller C.S."/>
            <person name="Castelle C.J."/>
            <person name="VerBerkmoes N.C."/>
            <person name="Wilkins M.J."/>
            <person name="Hettich R.L."/>
            <person name="Lipton M.S."/>
            <person name="Williams K.H."/>
            <person name="Long P.E."/>
            <person name="Banfield J.F."/>
        </authorList>
    </citation>
    <scope>NUCLEOTIDE SEQUENCE [LARGE SCALE GENOMIC DNA]</scope>
</reference>
<comment type="caution">
    <text evidence="2">The sequence shown here is derived from an EMBL/GenBank/DDBJ whole genome shotgun (WGS) entry which is preliminary data.</text>
</comment>